<proteinExistence type="predicted"/>
<dbReference type="AlphaFoldDB" id="A0AAE3UAX7"/>
<evidence type="ECO:0000313" key="2">
    <source>
        <dbReference type="Proteomes" id="UP001241110"/>
    </source>
</evidence>
<evidence type="ECO:0000313" key="1">
    <source>
        <dbReference type="EMBL" id="MDJ1483184.1"/>
    </source>
</evidence>
<accession>A0AAE3UAX7</accession>
<protein>
    <submittedName>
        <fullName evidence="1">DUF4291 domain-containing protein</fullName>
    </submittedName>
</protein>
<comment type="caution">
    <text evidence="1">The sequence shown here is derived from an EMBL/GenBank/DDBJ whole genome shotgun (WGS) entry which is preliminary data.</text>
</comment>
<gene>
    <name evidence="1" type="ORF">QNI16_21985</name>
</gene>
<dbReference type="PANTHER" id="PTHR38567:SF1">
    <property type="entry name" value="DUF4291 DOMAIN-CONTAINING PROTEIN"/>
    <property type="match status" value="1"/>
</dbReference>
<organism evidence="1 2">
    <name type="scientific">Xanthocytophaga flava</name>
    <dbReference type="NCBI Taxonomy" id="3048013"/>
    <lineage>
        <taxon>Bacteria</taxon>
        <taxon>Pseudomonadati</taxon>
        <taxon>Bacteroidota</taxon>
        <taxon>Cytophagia</taxon>
        <taxon>Cytophagales</taxon>
        <taxon>Rhodocytophagaceae</taxon>
        <taxon>Xanthocytophaga</taxon>
    </lineage>
</organism>
<name>A0AAE3UAX7_9BACT</name>
<reference evidence="1" key="1">
    <citation type="submission" date="2023-05" db="EMBL/GenBank/DDBJ databases">
        <authorList>
            <person name="Zhang X."/>
        </authorList>
    </citation>
    <scope>NUCLEOTIDE SEQUENCE</scope>
    <source>
        <strain evidence="1">YF14B1</strain>
    </source>
</reference>
<dbReference type="Proteomes" id="UP001241110">
    <property type="component" value="Unassembled WGS sequence"/>
</dbReference>
<sequence>MRLLTEKYTKQQERLPDTGKHIAGQFDEEKIIVYQAYKPSIANFAVTNKFLGGKDYSYTRMTWIKPGFIWMMFRSGWATKENQERILAISIGRSHFETILKQAVHTSFKPVIYPSGEEWNTAMKQSDVRIQWDPDHYPNGKTLNRRAIQLGLKGQMAEQFAKKWILDIEDITDFVIEQRKNMDANGIGELIVPKEDIYTLSDSALIKQLDL</sequence>
<dbReference type="Pfam" id="PF14124">
    <property type="entry name" value="DUF4291"/>
    <property type="match status" value="1"/>
</dbReference>
<dbReference type="InterPro" id="IPR025633">
    <property type="entry name" value="DUF4291"/>
</dbReference>
<dbReference type="EMBL" id="JASJOS010000010">
    <property type="protein sequence ID" value="MDJ1483184.1"/>
    <property type="molecule type" value="Genomic_DNA"/>
</dbReference>
<dbReference type="RefSeq" id="WP_313982812.1">
    <property type="nucleotide sequence ID" value="NZ_JASJOS010000010.1"/>
</dbReference>
<dbReference type="PANTHER" id="PTHR38567">
    <property type="entry name" value="DUF4291 DOMAIN-CONTAINING PROTEIN"/>
    <property type="match status" value="1"/>
</dbReference>